<proteinExistence type="predicted"/>
<name>D2QQR2_SPILD</name>
<evidence type="ECO:0000313" key="2">
    <source>
        <dbReference type="EMBL" id="ADB40843.1"/>
    </source>
</evidence>
<keyword evidence="1" id="KW-1133">Transmembrane helix</keyword>
<keyword evidence="3" id="KW-1185">Reference proteome</keyword>
<keyword evidence="1" id="KW-0812">Transmembrane</keyword>
<evidence type="ECO:0008006" key="4">
    <source>
        <dbReference type="Google" id="ProtNLM"/>
    </source>
</evidence>
<evidence type="ECO:0000313" key="3">
    <source>
        <dbReference type="Proteomes" id="UP000002028"/>
    </source>
</evidence>
<reference evidence="2 3" key="1">
    <citation type="journal article" date="2010" name="Stand. Genomic Sci.">
        <title>Complete genome sequence of Spirosoma linguale type strain (1).</title>
        <authorList>
            <person name="Lail K."/>
            <person name="Sikorski J."/>
            <person name="Saunders E."/>
            <person name="Lapidus A."/>
            <person name="Glavina Del Rio T."/>
            <person name="Copeland A."/>
            <person name="Tice H."/>
            <person name="Cheng J.-F."/>
            <person name="Lucas S."/>
            <person name="Nolan M."/>
            <person name="Bruce D."/>
            <person name="Goodwin L."/>
            <person name="Pitluck S."/>
            <person name="Ivanova N."/>
            <person name="Mavromatis K."/>
            <person name="Ovchinnikova G."/>
            <person name="Pati A."/>
            <person name="Chen A."/>
            <person name="Palaniappan K."/>
            <person name="Land M."/>
            <person name="Hauser L."/>
            <person name="Chang Y.-J."/>
            <person name="Jeffries C.D."/>
            <person name="Chain P."/>
            <person name="Brettin T."/>
            <person name="Detter J.C."/>
            <person name="Schuetze A."/>
            <person name="Rohde M."/>
            <person name="Tindall B.J."/>
            <person name="Goeker M."/>
            <person name="Bristow J."/>
            <person name="Eisen J.A."/>
            <person name="Markowitz V."/>
            <person name="Hugenholtz P."/>
            <person name="Kyrpides N.C."/>
            <person name="Klenk H.-P."/>
            <person name="Chen F."/>
        </authorList>
    </citation>
    <scope>NUCLEOTIDE SEQUENCE [LARGE SCALE GENOMIC DNA]</scope>
    <source>
        <strain evidence="3">ATCC 33905 / DSM 74 / LMG 10896 / Claus 1</strain>
    </source>
</reference>
<feature type="transmembrane region" description="Helical" evidence="1">
    <location>
        <begin position="44"/>
        <end position="63"/>
    </location>
</feature>
<feature type="transmembrane region" description="Helical" evidence="1">
    <location>
        <begin position="69"/>
        <end position="89"/>
    </location>
</feature>
<sequence length="180" mass="21126">MNTQVNNEILRRQLRDIYDCYRTALYNRQYYGCKLNKYRRWNRILDIFLAVGSSSVIGGWLIWRNEIGATIWGIITAIVAVVAIAKPILDLPKEIERYSKLFVGHGDIYYDLKYIVSEIQQQQSFLDRLKESYERTLNRRNTLAADDDANQNAKLAKKCFETVNKQIPPETLWMPKTENN</sequence>
<evidence type="ECO:0000256" key="1">
    <source>
        <dbReference type="SAM" id="Phobius"/>
    </source>
</evidence>
<accession>D2QQR2</accession>
<dbReference type="KEGG" id="sli:Slin_4865"/>
<dbReference type="STRING" id="504472.Slin_4865"/>
<dbReference type="RefSeq" id="WP_012929344.1">
    <property type="nucleotide sequence ID" value="NC_013730.1"/>
</dbReference>
<dbReference type="EMBL" id="CP001769">
    <property type="protein sequence ID" value="ADB40843.1"/>
    <property type="molecule type" value="Genomic_DNA"/>
</dbReference>
<protein>
    <recommendedName>
        <fullName evidence="4">SMODS and SLOG-associating 2TM effector domain-containing protein</fullName>
    </recommendedName>
</protein>
<keyword evidence="1" id="KW-0472">Membrane</keyword>
<organism evidence="2 3">
    <name type="scientific">Spirosoma linguale (strain ATCC 33905 / DSM 74 / LMG 10896 / Claus 1)</name>
    <dbReference type="NCBI Taxonomy" id="504472"/>
    <lineage>
        <taxon>Bacteria</taxon>
        <taxon>Pseudomonadati</taxon>
        <taxon>Bacteroidota</taxon>
        <taxon>Cytophagia</taxon>
        <taxon>Cytophagales</taxon>
        <taxon>Cytophagaceae</taxon>
        <taxon>Spirosoma</taxon>
    </lineage>
</organism>
<dbReference type="AlphaFoldDB" id="D2QQR2"/>
<dbReference type="Proteomes" id="UP000002028">
    <property type="component" value="Chromosome"/>
</dbReference>
<gene>
    <name evidence="2" type="ordered locus">Slin_4865</name>
</gene>
<dbReference type="HOGENOM" id="CLU_1495296_0_0_10"/>